<evidence type="ECO:0000259" key="1">
    <source>
        <dbReference type="Pfam" id="PF20594"/>
    </source>
</evidence>
<protein>
    <recommendedName>
        <fullName evidence="1">DUF6794 domain-containing protein</fullName>
    </recommendedName>
</protein>
<dbReference type="Proteomes" id="UP000641152">
    <property type="component" value="Unassembled WGS sequence"/>
</dbReference>
<reference evidence="2 3" key="1">
    <citation type="submission" date="2020-09" db="EMBL/GenBank/DDBJ databases">
        <title>Methylomonas albis sp. nov. and Methylomonas fluvii sp. nov.: Two cold-adapted methanotrophs from the River Elbe and an amended description of Methylovulum psychrotolerans strain Eb1.</title>
        <authorList>
            <person name="Bussmann I.K."/>
            <person name="Klings K.-W."/>
            <person name="Warnstedt J."/>
            <person name="Hoppert M."/>
            <person name="Saborowski A."/>
            <person name="Horn F."/>
            <person name="Liebner S."/>
        </authorList>
    </citation>
    <scope>NUCLEOTIDE SEQUENCE [LARGE SCALE GENOMIC DNA]</scope>
    <source>
        <strain evidence="2 3">EbB</strain>
    </source>
</reference>
<evidence type="ECO:0000313" key="2">
    <source>
        <dbReference type="EMBL" id="MBD9361326.1"/>
    </source>
</evidence>
<gene>
    <name evidence="2" type="ORF">EBB_12450</name>
</gene>
<sequence length="101" mass="11134">MTEIWSALNNEILRTPRTVYEAVNRLLLIMNDTERRAVASAEEDELVGFHFCLGVAIRNAFGLHNPGSELAAACGTDIHPDDASGVIIRALWERLQDGEGK</sequence>
<keyword evidence="3" id="KW-1185">Reference proteome</keyword>
<comment type="caution">
    <text evidence="2">The sequence shown here is derived from an EMBL/GenBank/DDBJ whole genome shotgun (WGS) entry which is preliminary data.</text>
</comment>
<feature type="domain" description="DUF6794" evidence="1">
    <location>
        <begin position="16"/>
        <end position="95"/>
    </location>
</feature>
<dbReference type="RefSeq" id="WP_192394154.1">
    <property type="nucleotide sequence ID" value="NZ_CAJHIU010000002.1"/>
</dbReference>
<organism evidence="2 3">
    <name type="scientific">Methylomonas fluvii</name>
    <dbReference type="NCBI Taxonomy" id="1854564"/>
    <lineage>
        <taxon>Bacteria</taxon>
        <taxon>Pseudomonadati</taxon>
        <taxon>Pseudomonadota</taxon>
        <taxon>Gammaproteobacteria</taxon>
        <taxon>Methylococcales</taxon>
        <taxon>Methylococcaceae</taxon>
        <taxon>Methylomonas</taxon>
    </lineage>
</organism>
<evidence type="ECO:0000313" key="3">
    <source>
        <dbReference type="Proteomes" id="UP000641152"/>
    </source>
</evidence>
<name>A0ABR9DEN6_9GAMM</name>
<dbReference type="Pfam" id="PF20594">
    <property type="entry name" value="DUF6794"/>
    <property type="match status" value="1"/>
</dbReference>
<accession>A0ABR9DEN6</accession>
<proteinExistence type="predicted"/>
<dbReference type="InterPro" id="IPR046744">
    <property type="entry name" value="DUF6794"/>
</dbReference>
<dbReference type="EMBL" id="JACXST010000002">
    <property type="protein sequence ID" value="MBD9361326.1"/>
    <property type="molecule type" value="Genomic_DNA"/>
</dbReference>